<dbReference type="VEuPathDB" id="ToxoDB:EMH_0029120"/>
<keyword evidence="4 9" id="KW-0347">Helicase</keyword>
<keyword evidence="2" id="KW-0547">Nucleotide-binding</keyword>
<keyword evidence="10" id="KW-1185">Reference proteome</keyword>
<dbReference type="PANTHER" id="PTHR47959:SF1">
    <property type="entry name" value="ATP-DEPENDENT RNA HELICASE DBPA"/>
    <property type="match status" value="1"/>
</dbReference>
<dbReference type="InterPro" id="IPR012562">
    <property type="entry name" value="GUCT"/>
</dbReference>
<dbReference type="InterPro" id="IPR011545">
    <property type="entry name" value="DEAD/DEAH_box_helicase_dom"/>
</dbReference>
<feature type="region of interest" description="Disordered" evidence="6">
    <location>
        <begin position="1"/>
        <end position="70"/>
    </location>
</feature>
<dbReference type="PROSITE" id="PS51194">
    <property type="entry name" value="HELICASE_CTER"/>
    <property type="match status" value="1"/>
</dbReference>
<dbReference type="AlphaFoldDB" id="U6KHD7"/>
<sequence>MRAAKAQKERGTTHGGVAETAGESVATGAAKLKKRKEESNKSDKQNHHNVSNNEKSSTKDQQQQQQQQLENPEACGAFDLFPISSSTIRLLQQNNIHRLLPSQFLTFKQVYEGCDVVCRAKTGTGKTLAFCLPLVEKHFVRDKNKNSDASGDEEETKKNNNSTGRLSAGSRKRGTPDLKVMVILPTRELAQQVHGEFVRLSGGRYTAVCVFGGAPESAQLIQIAKGCQVLVATPGRVLDFVERAAVTLQGVQAVVFDEADKLLEMGFREDMQKLLTTINQQKDTAAAAAGDSTGGEKGVKRYQLLLFTATFPKWARVIADEFMSPDRAFVDVTAYQQRQAEREKDTATDANDAAAACTPGGTGSGAGLIQHMAMQCHWKDRANALPLLLSLFCCPSSSPSAAGAAAAEEEKALCVIFCETKQEVNEVSLNSLISSCSCALHGDMSQQQREATLASFKKGKFQTLVATDVAARGLDVAGIRLVIQMAPPRDTETYIHRAGRTGRAGRKGVSVLFYNRQDAEFLTRIERVGSFCFKRIGFPSVGELKKQRLQQLTQQLFPEVDVAAAAAAAAAKAANAAAAGKTEEQILLQQIAKKVLKTEDPKDVVVRLLSCLAQDRHAAGGAAAGAATGSAATAGGSGVSPPPVSSLSGRSGFVSYCITFNPAPSPPLQGSCSYVWRALKNKFGQQTAAAAAAGRGGDSDVLERIEQMVLTEKGDGAVFDIPADAHAAWEEQVVGPLKAAAASGDRRKGFSIQLLSQLPPLQDALYLARQQQQQQQQQQRPSQSSASLRLNPNHVSNRRVDKKETDRGRGGRGAAAAARGRWPRDGQRQSGGDTNAAERYKRDRSDARENGGDRGFRGGRGGRQGSMKRQRVA</sequence>
<dbReference type="Pfam" id="PF00270">
    <property type="entry name" value="DEAD"/>
    <property type="match status" value="1"/>
</dbReference>
<evidence type="ECO:0000256" key="6">
    <source>
        <dbReference type="SAM" id="MobiDB-lite"/>
    </source>
</evidence>
<dbReference type="Pfam" id="PF08152">
    <property type="entry name" value="GUCT"/>
    <property type="match status" value="1"/>
</dbReference>
<reference evidence="9" key="2">
    <citation type="submission" date="2013-10" db="EMBL/GenBank/DDBJ databases">
        <authorList>
            <person name="Aslett M."/>
        </authorList>
    </citation>
    <scope>NUCLEOTIDE SEQUENCE [LARGE SCALE GENOMIC DNA]</scope>
    <source>
        <strain evidence="9">Houghton</strain>
    </source>
</reference>
<evidence type="ECO:0000256" key="3">
    <source>
        <dbReference type="ARBA" id="ARBA00022801"/>
    </source>
</evidence>
<dbReference type="EMBL" id="HG732147">
    <property type="protein sequence ID" value="CDJ35692.1"/>
    <property type="molecule type" value="Genomic_DNA"/>
</dbReference>
<evidence type="ECO:0000256" key="5">
    <source>
        <dbReference type="ARBA" id="ARBA00022840"/>
    </source>
</evidence>
<feature type="compositionally biased region" description="Basic and acidic residues" evidence="6">
    <location>
        <begin position="798"/>
        <end position="809"/>
    </location>
</feature>
<dbReference type="GO" id="GO:0003723">
    <property type="term" value="F:RNA binding"/>
    <property type="evidence" value="ECO:0007669"/>
    <property type="project" value="UniProtKB-KW"/>
</dbReference>
<dbReference type="PANTHER" id="PTHR47959">
    <property type="entry name" value="ATP-DEPENDENT RNA HELICASE RHLE-RELATED"/>
    <property type="match status" value="1"/>
</dbReference>
<dbReference type="GeneID" id="60403916"/>
<feature type="compositionally biased region" description="Basic and acidic residues" evidence="6">
    <location>
        <begin position="35"/>
        <end position="46"/>
    </location>
</feature>
<feature type="region of interest" description="Disordered" evidence="6">
    <location>
        <begin position="143"/>
        <end position="173"/>
    </location>
</feature>
<evidence type="ECO:0000259" key="7">
    <source>
        <dbReference type="PROSITE" id="PS51192"/>
    </source>
</evidence>
<evidence type="ECO:0000256" key="1">
    <source>
        <dbReference type="ARBA" id="ARBA00006517"/>
    </source>
</evidence>
<dbReference type="GO" id="GO:0005829">
    <property type="term" value="C:cytosol"/>
    <property type="evidence" value="ECO:0007669"/>
    <property type="project" value="TreeGrafter"/>
</dbReference>
<keyword evidence="5" id="KW-0067">ATP-binding</keyword>
<dbReference type="SMART" id="SM00490">
    <property type="entry name" value="HELICc"/>
    <property type="match status" value="1"/>
</dbReference>
<dbReference type="InterPro" id="IPR000629">
    <property type="entry name" value="RNA-helicase_DEAD-box_CS"/>
</dbReference>
<protein>
    <submittedName>
        <fullName evidence="9">Nucleolar RNA helicase, putative</fullName>
    </submittedName>
</protein>
<reference evidence="9" key="1">
    <citation type="submission" date="2013-10" db="EMBL/GenBank/DDBJ databases">
        <title>Genomic analysis of the causative agents of coccidiosis in chickens.</title>
        <authorList>
            <person name="Reid A.J."/>
            <person name="Blake D."/>
            <person name="Billington K."/>
            <person name="Browne H."/>
            <person name="Dunn M."/>
            <person name="Hung S."/>
            <person name="Kawahara F."/>
            <person name="Miranda-Saavedra D."/>
            <person name="Mourier T."/>
            <person name="Nagra H."/>
            <person name="Otto T.D."/>
            <person name="Rawlings N."/>
            <person name="Sanchez A."/>
            <person name="Sanders M."/>
            <person name="Subramaniam C."/>
            <person name="Tay Y."/>
            <person name="Dear P."/>
            <person name="Doerig C."/>
            <person name="Gruber A."/>
            <person name="Parkinson J."/>
            <person name="Shirley M."/>
            <person name="Wan K.L."/>
            <person name="Berriman M."/>
            <person name="Tomley F."/>
            <person name="Pain A."/>
        </authorList>
    </citation>
    <scope>NUCLEOTIDE SEQUENCE [LARGE SCALE GENOMIC DNA]</scope>
    <source>
        <strain evidence="9">Houghton</strain>
    </source>
</reference>
<name>U6KHD7_9EIME</name>
<evidence type="ECO:0000259" key="8">
    <source>
        <dbReference type="PROSITE" id="PS51194"/>
    </source>
</evidence>
<evidence type="ECO:0000256" key="2">
    <source>
        <dbReference type="ARBA" id="ARBA00022741"/>
    </source>
</evidence>
<dbReference type="PROSITE" id="PS00039">
    <property type="entry name" value="DEAD_ATP_HELICASE"/>
    <property type="match status" value="1"/>
</dbReference>
<accession>U6KHD7</accession>
<feature type="domain" description="Helicase ATP-binding" evidence="7">
    <location>
        <begin position="107"/>
        <end position="329"/>
    </location>
</feature>
<feature type="compositionally biased region" description="Polar residues" evidence="6">
    <location>
        <begin position="780"/>
        <end position="795"/>
    </location>
</feature>
<feature type="compositionally biased region" description="Low complexity" evidence="6">
    <location>
        <begin position="770"/>
        <end position="779"/>
    </location>
</feature>
<feature type="region of interest" description="Disordered" evidence="6">
    <location>
        <begin position="768"/>
        <end position="873"/>
    </location>
</feature>
<dbReference type="Pfam" id="PF00271">
    <property type="entry name" value="Helicase_C"/>
    <property type="match status" value="1"/>
</dbReference>
<dbReference type="InterPro" id="IPR027417">
    <property type="entry name" value="P-loop_NTPase"/>
</dbReference>
<proteinExistence type="inferred from homology"/>
<dbReference type="CDD" id="cd18787">
    <property type="entry name" value="SF2_C_DEAD"/>
    <property type="match status" value="1"/>
</dbReference>
<dbReference type="Proteomes" id="UP000030744">
    <property type="component" value="Unassembled WGS sequence"/>
</dbReference>
<dbReference type="RefSeq" id="XP_037877981.1">
    <property type="nucleotide sequence ID" value="XM_038022127.1"/>
</dbReference>
<dbReference type="GO" id="GO:0005524">
    <property type="term" value="F:ATP binding"/>
    <property type="evidence" value="ECO:0007669"/>
    <property type="project" value="UniProtKB-KW"/>
</dbReference>
<dbReference type="Gene3D" id="3.40.50.300">
    <property type="entry name" value="P-loop containing nucleotide triphosphate hydrolases"/>
    <property type="match status" value="2"/>
</dbReference>
<feature type="compositionally biased region" description="Basic and acidic residues" evidence="6">
    <location>
        <begin position="1"/>
        <end position="12"/>
    </location>
</feature>
<dbReference type="PROSITE" id="PS51192">
    <property type="entry name" value="HELICASE_ATP_BIND_1"/>
    <property type="match status" value="1"/>
</dbReference>
<feature type="domain" description="Helicase C-terminal" evidence="8">
    <location>
        <begin position="406"/>
        <end position="553"/>
    </location>
</feature>
<dbReference type="GO" id="GO:0016787">
    <property type="term" value="F:hydrolase activity"/>
    <property type="evidence" value="ECO:0007669"/>
    <property type="project" value="UniProtKB-KW"/>
</dbReference>
<comment type="similarity">
    <text evidence="1">Belongs to the DEAD box helicase family. DDX21/DDX50 subfamily.</text>
</comment>
<dbReference type="InterPro" id="IPR014001">
    <property type="entry name" value="Helicase_ATP-bd"/>
</dbReference>
<evidence type="ECO:0000313" key="10">
    <source>
        <dbReference type="Proteomes" id="UP000030744"/>
    </source>
</evidence>
<feature type="compositionally biased region" description="Basic and acidic residues" evidence="6">
    <location>
        <begin position="836"/>
        <end position="856"/>
    </location>
</feature>
<dbReference type="SMART" id="SM00487">
    <property type="entry name" value="DEXDc"/>
    <property type="match status" value="1"/>
</dbReference>
<keyword evidence="3" id="KW-0378">Hydrolase</keyword>
<gene>
    <name evidence="9" type="ORF">EMH_0029120</name>
</gene>
<dbReference type="GO" id="GO:0003724">
    <property type="term" value="F:RNA helicase activity"/>
    <property type="evidence" value="ECO:0007669"/>
    <property type="project" value="UniProtKB-EC"/>
</dbReference>
<dbReference type="OrthoDB" id="4255at2759"/>
<evidence type="ECO:0000256" key="4">
    <source>
        <dbReference type="ARBA" id="ARBA00022806"/>
    </source>
</evidence>
<evidence type="ECO:0000313" key="9">
    <source>
        <dbReference type="EMBL" id="CDJ35692.1"/>
    </source>
</evidence>
<dbReference type="InterPro" id="IPR044742">
    <property type="entry name" value="DEAD/DEAH_RhlB"/>
</dbReference>
<organism evidence="9 10">
    <name type="scientific">Eimeria mitis</name>
    <dbReference type="NCBI Taxonomy" id="44415"/>
    <lineage>
        <taxon>Eukaryota</taxon>
        <taxon>Sar</taxon>
        <taxon>Alveolata</taxon>
        <taxon>Apicomplexa</taxon>
        <taxon>Conoidasida</taxon>
        <taxon>Coccidia</taxon>
        <taxon>Eucoccidiorida</taxon>
        <taxon>Eimeriorina</taxon>
        <taxon>Eimeriidae</taxon>
        <taxon>Eimeria</taxon>
    </lineage>
</organism>
<dbReference type="CDD" id="cd00268">
    <property type="entry name" value="DEADc"/>
    <property type="match status" value="1"/>
</dbReference>
<dbReference type="InterPro" id="IPR050079">
    <property type="entry name" value="DEAD_box_RNA_helicase"/>
</dbReference>
<dbReference type="SUPFAM" id="SSF52540">
    <property type="entry name" value="P-loop containing nucleoside triphosphate hydrolases"/>
    <property type="match status" value="1"/>
</dbReference>
<dbReference type="InterPro" id="IPR001650">
    <property type="entry name" value="Helicase_C-like"/>
</dbReference>